<dbReference type="Gene3D" id="3.60.110.10">
    <property type="entry name" value="Carbon-nitrogen hydrolase"/>
    <property type="match status" value="1"/>
</dbReference>
<comment type="caution">
    <text evidence="7">The sequence shown here is derived from an EMBL/GenBank/DDBJ whole genome shotgun (WGS) entry which is preliminary data.</text>
</comment>
<dbReference type="InterPro" id="IPR036526">
    <property type="entry name" value="C-N_Hydrolase_sf"/>
</dbReference>
<dbReference type="PANTHER" id="PTHR47799:SF1">
    <property type="entry name" value="OMEGA-AMIDASE YAFV"/>
    <property type="match status" value="1"/>
</dbReference>
<evidence type="ECO:0000256" key="3">
    <source>
        <dbReference type="ARBA" id="ARBA00039118"/>
    </source>
</evidence>
<sequence length="262" mass="30570">MITETKSKLRISLIEYDVVWEDAKANHQYLDELLLNHKSDIVLLPEMFASGFSMSVDKIGEKPFGPTFEWMQQKANLMNCAIAGSVSTLEGNKYYNRFYFVSPNNGIYIYDKKHLFSYGKEAEVYSAGDKIVTIDYKGWKIRPIVCYDLRFPVWIRNTEENPYDLLLCNASWPKARREAWISLLKARSIENMSYVAGVNRKGIDGYNLEYKGDSHLFDTLGDDLVMINNHPEILQFEIDKEKQDKTRLHFNFLNDRDSFYFG</sequence>
<dbReference type="PANTHER" id="PTHR47799">
    <property type="entry name" value="OMEGA-AMIDASE YAFV"/>
    <property type="match status" value="1"/>
</dbReference>
<evidence type="ECO:0000259" key="6">
    <source>
        <dbReference type="PROSITE" id="PS50263"/>
    </source>
</evidence>
<dbReference type="GO" id="GO:0106008">
    <property type="term" value="F:2-oxoglutaramate amidase activity"/>
    <property type="evidence" value="ECO:0007669"/>
    <property type="project" value="TreeGrafter"/>
</dbReference>
<proteinExistence type="inferred from homology"/>
<dbReference type="EMBL" id="JADGIK010000005">
    <property type="protein sequence ID" value="MBF0597646.1"/>
    <property type="molecule type" value="Genomic_DNA"/>
</dbReference>
<comment type="similarity">
    <text evidence="1">Belongs to the carbon-nitrogen hydrolase superfamily. NIT1/NIT2 family.</text>
</comment>
<evidence type="ECO:0000313" key="8">
    <source>
        <dbReference type="Proteomes" id="UP000608754"/>
    </source>
</evidence>
<dbReference type="SUPFAM" id="SSF56317">
    <property type="entry name" value="Carbon-nitrogen hydrolase"/>
    <property type="match status" value="1"/>
</dbReference>
<keyword evidence="2" id="KW-0378">Hydrolase</keyword>
<evidence type="ECO:0000256" key="5">
    <source>
        <dbReference type="ARBA" id="ARBA00072139"/>
    </source>
</evidence>
<protein>
    <recommendedName>
        <fullName evidence="5">Omega-amidase YafV</fullName>
        <ecNumber evidence="3">3.5.1.3</ecNumber>
    </recommendedName>
</protein>
<comment type="catalytic activity">
    <reaction evidence="4">
        <text>a monoamide of a dicarboxylate + H2O = a dicarboxylate + NH4(+)</text>
        <dbReference type="Rhea" id="RHEA:11716"/>
        <dbReference type="ChEBI" id="CHEBI:15377"/>
        <dbReference type="ChEBI" id="CHEBI:28938"/>
        <dbReference type="ChEBI" id="CHEBI:28965"/>
        <dbReference type="ChEBI" id="CHEBI:77450"/>
        <dbReference type="EC" id="3.5.1.3"/>
    </reaction>
</comment>
<evidence type="ECO:0000256" key="1">
    <source>
        <dbReference type="ARBA" id="ARBA00010613"/>
    </source>
</evidence>
<accession>A0A8J7KDR8</accession>
<evidence type="ECO:0000256" key="2">
    <source>
        <dbReference type="ARBA" id="ARBA00022801"/>
    </source>
</evidence>
<dbReference type="InterPro" id="IPR052737">
    <property type="entry name" value="Omega-amidase_YafV"/>
</dbReference>
<organism evidence="7 8">
    <name type="scientific">Faecalibacter rhinopitheci</name>
    <dbReference type="NCBI Taxonomy" id="2779678"/>
    <lineage>
        <taxon>Bacteria</taxon>
        <taxon>Pseudomonadati</taxon>
        <taxon>Bacteroidota</taxon>
        <taxon>Flavobacteriia</taxon>
        <taxon>Flavobacteriales</taxon>
        <taxon>Weeksellaceae</taxon>
        <taxon>Faecalibacter</taxon>
    </lineage>
</organism>
<feature type="domain" description="CN hydrolase" evidence="6">
    <location>
        <begin position="9"/>
        <end position="240"/>
    </location>
</feature>
<dbReference type="InterPro" id="IPR003010">
    <property type="entry name" value="C-N_Hydrolase"/>
</dbReference>
<dbReference type="Pfam" id="PF00795">
    <property type="entry name" value="CN_hydrolase"/>
    <property type="match status" value="1"/>
</dbReference>
<dbReference type="GO" id="GO:0050152">
    <property type="term" value="F:omega-amidase activity"/>
    <property type="evidence" value="ECO:0007669"/>
    <property type="project" value="UniProtKB-EC"/>
</dbReference>
<name>A0A8J7KDR8_9FLAO</name>
<dbReference type="AlphaFoldDB" id="A0A8J7KDR8"/>
<dbReference type="Proteomes" id="UP000608754">
    <property type="component" value="Unassembled WGS sequence"/>
</dbReference>
<gene>
    <name evidence="7" type="ORF">IM532_09335</name>
</gene>
<dbReference type="PROSITE" id="PS50263">
    <property type="entry name" value="CN_HYDROLASE"/>
    <property type="match status" value="1"/>
</dbReference>
<dbReference type="FunFam" id="3.60.110.10:FF:000004">
    <property type="entry name" value="Carbon-nitrogen hydrolase"/>
    <property type="match status" value="1"/>
</dbReference>
<reference evidence="7" key="1">
    <citation type="submission" date="2020-10" db="EMBL/GenBank/DDBJ databases">
        <authorList>
            <person name="Lu T."/>
            <person name="Wang Q."/>
            <person name="Han X."/>
        </authorList>
    </citation>
    <scope>NUCLEOTIDE SEQUENCE</scope>
    <source>
        <strain evidence="7">WQ 117</strain>
    </source>
</reference>
<evidence type="ECO:0000313" key="7">
    <source>
        <dbReference type="EMBL" id="MBF0597646.1"/>
    </source>
</evidence>
<evidence type="ECO:0000256" key="4">
    <source>
        <dbReference type="ARBA" id="ARBA00052904"/>
    </source>
</evidence>
<dbReference type="RefSeq" id="WP_194183184.1">
    <property type="nucleotide sequence ID" value="NZ_JADGIK010000005.1"/>
</dbReference>
<keyword evidence="8" id="KW-1185">Reference proteome</keyword>
<dbReference type="EC" id="3.5.1.3" evidence="3"/>